<organism evidence="1 2">
    <name type="scientific">Tauraco erythrolophus</name>
    <name type="common">Red-crested turaco</name>
    <dbReference type="NCBI Taxonomy" id="121530"/>
    <lineage>
        <taxon>Eukaryota</taxon>
        <taxon>Metazoa</taxon>
        <taxon>Chordata</taxon>
        <taxon>Craniata</taxon>
        <taxon>Vertebrata</taxon>
        <taxon>Euteleostomi</taxon>
        <taxon>Archelosauria</taxon>
        <taxon>Archosauria</taxon>
        <taxon>Dinosauria</taxon>
        <taxon>Saurischia</taxon>
        <taxon>Theropoda</taxon>
        <taxon>Coelurosauria</taxon>
        <taxon>Aves</taxon>
        <taxon>Neognathae</taxon>
        <taxon>Neoaves</taxon>
        <taxon>Otidimorphae</taxon>
        <taxon>Musophagiformes</taxon>
        <taxon>Musophagidae</taxon>
        <taxon>Tauraco</taxon>
    </lineage>
</organism>
<name>A0A093BXH0_TAUER</name>
<feature type="non-terminal residue" evidence="1">
    <location>
        <position position="49"/>
    </location>
</feature>
<sequence length="49" mass="5485">GGYLPSRIGRVGVGVWEPTFQFPPPHKDTCRSQDLIHGVQFSCHFGIYP</sequence>
<gene>
    <name evidence="1" type="ORF">N340_06290</name>
</gene>
<reference evidence="1 2" key="1">
    <citation type="submission" date="2014-04" db="EMBL/GenBank/DDBJ databases">
        <title>Genome evolution of avian class.</title>
        <authorList>
            <person name="Zhang G."/>
            <person name="Li C."/>
        </authorList>
    </citation>
    <scope>NUCLEOTIDE SEQUENCE [LARGE SCALE GENOMIC DNA]</scope>
    <source>
        <strain evidence="1">BGI_N340</strain>
    </source>
</reference>
<dbReference type="EMBL" id="KL454822">
    <property type="protein sequence ID" value="KFV08415.1"/>
    <property type="molecule type" value="Genomic_DNA"/>
</dbReference>
<evidence type="ECO:0000313" key="1">
    <source>
        <dbReference type="EMBL" id="KFV08415.1"/>
    </source>
</evidence>
<protein>
    <submittedName>
        <fullName evidence="1">Uncharacterized protein</fullName>
    </submittedName>
</protein>
<evidence type="ECO:0000313" key="2">
    <source>
        <dbReference type="Proteomes" id="UP000053661"/>
    </source>
</evidence>
<proteinExistence type="predicted"/>
<dbReference type="Proteomes" id="UP000053661">
    <property type="component" value="Unassembled WGS sequence"/>
</dbReference>
<keyword evidence="2" id="KW-1185">Reference proteome</keyword>
<feature type="non-terminal residue" evidence="1">
    <location>
        <position position="1"/>
    </location>
</feature>
<dbReference type="AlphaFoldDB" id="A0A093BXH0"/>
<accession>A0A093BXH0</accession>